<dbReference type="Gene3D" id="2.20.110.10">
    <property type="entry name" value="Histone H3 K4-specific methyltransferase SET7/9 N-terminal domain"/>
    <property type="match status" value="3"/>
</dbReference>
<dbReference type="SMART" id="SM00698">
    <property type="entry name" value="MORN"/>
    <property type="match status" value="5"/>
</dbReference>
<dbReference type="Pfam" id="PF02493">
    <property type="entry name" value="MORN"/>
    <property type="match status" value="6"/>
</dbReference>
<evidence type="ECO:0000313" key="2">
    <source>
        <dbReference type="EMBL" id="OAO17442.1"/>
    </source>
</evidence>
<dbReference type="Gene3D" id="3.80.10.10">
    <property type="entry name" value="Ribonuclease Inhibitor"/>
    <property type="match status" value="1"/>
</dbReference>
<gene>
    <name evidence="2" type="ORF">AV274_0823</name>
</gene>
<dbReference type="OrthoDB" id="270720at2759"/>
<dbReference type="Proteomes" id="UP000078348">
    <property type="component" value="Unassembled WGS sequence"/>
</dbReference>
<dbReference type="SUPFAM" id="SSF82185">
    <property type="entry name" value="Histone H3 K4-specific methyltransferase SET7/9 N-terminal domain"/>
    <property type="match status" value="3"/>
</dbReference>
<name>A0A196SMJ8_BLAHN</name>
<evidence type="ECO:0000313" key="3">
    <source>
        <dbReference type="Proteomes" id="UP000078348"/>
    </source>
</evidence>
<dbReference type="EMBL" id="LXWW01000030">
    <property type="protein sequence ID" value="OAO17442.1"/>
    <property type="molecule type" value="Genomic_DNA"/>
</dbReference>
<dbReference type="InterPro" id="IPR032675">
    <property type="entry name" value="LRR_dom_sf"/>
</dbReference>
<dbReference type="PANTHER" id="PTHR23084">
    <property type="entry name" value="PHOSPHATIDYLINOSITOL-4-PHOSPHATE 5-KINASE RELATED"/>
    <property type="match status" value="1"/>
</dbReference>
<dbReference type="PANTHER" id="PTHR23084:SF263">
    <property type="entry name" value="MORN REPEAT-CONTAINING PROTEIN 1"/>
    <property type="match status" value="1"/>
</dbReference>
<protein>
    <submittedName>
        <fullName evidence="2">Nexus protein 1</fullName>
    </submittedName>
</protein>
<keyword evidence="1" id="KW-0677">Repeat</keyword>
<proteinExistence type="predicted"/>
<keyword evidence="3" id="KW-1185">Reference proteome</keyword>
<comment type="caution">
    <text evidence="2">The sequence shown here is derived from an EMBL/GenBank/DDBJ whole genome shotgun (WGS) entry which is preliminary data.</text>
</comment>
<evidence type="ECO:0000256" key="1">
    <source>
        <dbReference type="ARBA" id="ARBA00022737"/>
    </source>
</evidence>
<accession>A0A196SMJ8</accession>
<dbReference type="SUPFAM" id="SSF52058">
    <property type="entry name" value="L domain-like"/>
    <property type="match status" value="1"/>
</dbReference>
<reference evidence="2 3" key="1">
    <citation type="submission" date="2016-05" db="EMBL/GenBank/DDBJ databases">
        <title>Nuclear genome of Blastocystis sp. subtype 1 NandII.</title>
        <authorList>
            <person name="Gentekaki E."/>
            <person name="Curtis B."/>
            <person name="Stairs C."/>
            <person name="Eme L."/>
            <person name="Herman E."/>
            <person name="Klimes V."/>
            <person name="Arias M.C."/>
            <person name="Elias M."/>
            <person name="Hilliou F."/>
            <person name="Klute M."/>
            <person name="Malik S.-B."/>
            <person name="Pightling A."/>
            <person name="Rachubinski R."/>
            <person name="Salas D."/>
            <person name="Schlacht A."/>
            <person name="Suga H."/>
            <person name="Archibald J."/>
            <person name="Ball S.G."/>
            <person name="Clark G."/>
            <person name="Dacks J."/>
            <person name="Van Der Giezen M."/>
            <person name="Tsaousis A."/>
            <person name="Roger A."/>
        </authorList>
    </citation>
    <scope>NUCLEOTIDE SEQUENCE [LARGE SCALE GENOMIC DNA]</scope>
    <source>
        <strain evidence="3">ATCC 50177 / NandII</strain>
    </source>
</reference>
<sequence length="669" mass="73707">MHGLRSGHDFVVIGTPTENGVFADYEKGAIDVPMEDGVMNGKGTEKLTKNNEEYTLECTWVNGKKNGEAVLLDSNSVMSMKLFFKDDLIEGEGYLYDNGQVTFKGTWVAGKRCGFGQEFQGGKLLFKGQYKDDVRNGYGTLYDANGEVAFEGEWVDGKEGESTIEEDDNGDRVLVVKKDGVLVYRGGFKEGTMVKDGKGVLYNSEGKPEKVCIFKEGTIDRMVKEFKENTIVIYDANGKKVYEGEYLNDSQGRYPANGSGRAFHNGALIYKGEWVRGRRQGRGCSYYENHMLKYEGDWQNDQANGNGKFFDAEGMLVLEGEFVDGVGTDGEKRVLVESGKVESATKSGGCACFGGRKEGRRQLPVMGEEENPAGKGMVVVHTMKEFTAVPLQAVGICFAADSMNETEVAILDFARFENLRRVQFDAGCCQTVKQVRFRELAKLKSVVVHAGALSNCECSARAEEKQYTIQEMRRELCFEACAVLSEVRIESGACVDFMKLVLSDLPALTELSIGDADADVKMHSDCFYWTEALRVVDLPALTTLTVGNYCFAKVKTVTIKDLPKLERVCVGAGACAGLPNLFDEGNNTTELRNLPALTELVIRSNAFKNHSELKLVNLPSLTDGEKVVLDEGAFAGLKALKHDDLTSEALLEAVKKDHEIKVSKLKKRS</sequence>
<dbReference type="STRING" id="478820.A0A196SMJ8"/>
<organism evidence="2 3">
    <name type="scientific">Blastocystis sp. subtype 1 (strain ATCC 50177 / NandII)</name>
    <dbReference type="NCBI Taxonomy" id="478820"/>
    <lineage>
        <taxon>Eukaryota</taxon>
        <taxon>Sar</taxon>
        <taxon>Stramenopiles</taxon>
        <taxon>Bigyra</taxon>
        <taxon>Opalozoa</taxon>
        <taxon>Opalinata</taxon>
        <taxon>Blastocystidae</taxon>
        <taxon>Blastocystis</taxon>
    </lineage>
</organism>
<dbReference type="AlphaFoldDB" id="A0A196SMJ8"/>
<dbReference type="InterPro" id="IPR003409">
    <property type="entry name" value="MORN"/>
</dbReference>